<gene>
    <name evidence="10" type="ORF">N0V89_005754</name>
</gene>
<dbReference type="Proteomes" id="UP001140513">
    <property type="component" value="Unassembled WGS sequence"/>
</dbReference>
<feature type="compositionally biased region" description="Basic and acidic residues" evidence="8">
    <location>
        <begin position="292"/>
        <end position="311"/>
    </location>
</feature>
<dbReference type="GO" id="GO:0032259">
    <property type="term" value="P:methylation"/>
    <property type="evidence" value="ECO:0007669"/>
    <property type="project" value="UniProtKB-KW"/>
</dbReference>
<evidence type="ECO:0000256" key="8">
    <source>
        <dbReference type="SAM" id="MobiDB-lite"/>
    </source>
</evidence>
<dbReference type="GO" id="GO:0005694">
    <property type="term" value="C:chromosome"/>
    <property type="evidence" value="ECO:0007669"/>
    <property type="project" value="UniProtKB-SubCell"/>
</dbReference>
<comment type="caution">
    <text evidence="10">The sequence shown here is derived from an EMBL/GenBank/DDBJ whole genome shotgun (WGS) entry which is preliminary data.</text>
</comment>
<keyword evidence="5" id="KW-0808">Transferase</keyword>
<dbReference type="Pfam" id="PF00856">
    <property type="entry name" value="SET"/>
    <property type="match status" value="1"/>
</dbReference>
<evidence type="ECO:0000256" key="7">
    <source>
        <dbReference type="ARBA" id="ARBA00023242"/>
    </source>
</evidence>
<evidence type="ECO:0000256" key="3">
    <source>
        <dbReference type="ARBA" id="ARBA00022454"/>
    </source>
</evidence>
<protein>
    <recommendedName>
        <fullName evidence="9">SET domain-containing protein</fullName>
    </recommendedName>
</protein>
<dbReference type="GO" id="GO:0008168">
    <property type="term" value="F:methyltransferase activity"/>
    <property type="evidence" value="ECO:0007669"/>
    <property type="project" value="UniProtKB-KW"/>
</dbReference>
<feature type="compositionally biased region" description="Basic residues" evidence="8">
    <location>
        <begin position="18"/>
        <end position="29"/>
    </location>
</feature>
<proteinExistence type="predicted"/>
<dbReference type="SUPFAM" id="SSF82199">
    <property type="entry name" value="SET domain"/>
    <property type="match status" value="1"/>
</dbReference>
<organism evidence="10 11">
    <name type="scientific">Didymosphaeria variabile</name>
    <dbReference type="NCBI Taxonomy" id="1932322"/>
    <lineage>
        <taxon>Eukaryota</taxon>
        <taxon>Fungi</taxon>
        <taxon>Dikarya</taxon>
        <taxon>Ascomycota</taxon>
        <taxon>Pezizomycotina</taxon>
        <taxon>Dothideomycetes</taxon>
        <taxon>Pleosporomycetidae</taxon>
        <taxon>Pleosporales</taxon>
        <taxon>Massarineae</taxon>
        <taxon>Didymosphaeriaceae</taxon>
        <taxon>Didymosphaeria</taxon>
    </lineage>
</organism>
<dbReference type="SMART" id="SM00317">
    <property type="entry name" value="SET"/>
    <property type="match status" value="1"/>
</dbReference>
<feature type="domain" description="SET" evidence="9">
    <location>
        <begin position="139"/>
        <end position="260"/>
    </location>
</feature>
<feature type="region of interest" description="Disordered" evidence="8">
    <location>
        <begin position="1"/>
        <end position="29"/>
    </location>
</feature>
<name>A0A9W9CAS3_9PLEO</name>
<evidence type="ECO:0000256" key="6">
    <source>
        <dbReference type="ARBA" id="ARBA00022691"/>
    </source>
</evidence>
<dbReference type="GeneID" id="80909284"/>
<reference evidence="10" key="1">
    <citation type="submission" date="2022-10" db="EMBL/GenBank/DDBJ databases">
        <title>Tapping the CABI collections for fungal endophytes: first genome assemblies for Collariella, Neodidymelliopsis, Ascochyta clinopodiicola, Didymella pomorum, Didymosphaeria variabile, Neocosmospora piperis and Neocucurbitaria cava.</title>
        <authorList>
            <person name="Hill R."/>
        </authorList>
    </citation>
    <scope>NUCLEOTIDE SEQUENCE</scope>
    <source>
        <strain evidence="10">IMI 356815</strain>
    </source>
</reference>
<evidence type="ECO:0000259" key="9">
    <source>
        <dbReference type="PROSITE" id="PS50280"/>
    </source>
</evidence>
<dbReference type="RefSeq" id="XP_056071795.1">
    <property type="nucleotide sequence ID" value="XM_056214528.1"/>
</dbReference>
<dbReference type="PANTHER" id="PTHR22884">
    <property type="entry name" value="SET DOMAIN PROTEINS"/>
    <property type="match status" value="1"/>
</dbReference>
<keyword evidence="4" id="KW-0489">Methyltransferase</keyword>
<dbReference type="InterPro" id="IPR001214">
    <property type="entry name" value="SET_dom"/>
</dbReference>
<dbReference type="InterPro" id="IPR050777">
    <property type="entry name" value="SET2_Histone-Lys_MeTrsfase"/>
</dbReference>
<dbReference type="AlphaFoldDB" id="A0A9W9CAS3"/>
<dbReference type="OrthoDB" id="308383at2759"/>
<feature type="region of interest" description="Disordered" evidence="8">
    <location>
        <begin position="292"/>
        <end position="314"/>
    </location>
</feature>
<keyword evidence="6" id="KW-0949">S-adenosyl-L-methionine</keyword>
<evidence type="ECO:0000256" key="4">
    <source>
        <dbReference type="ARBA" id="ARBA00022603"/>
    </source>
</evidence>
<keyword evidence="3" id="KW-0158">Chromosome</keyword>
<evidence type="ECO:0000313" key="10">
    <source>
        <dbReference type="EMBL" id="KAJ4354021.1"/>
    </source>
</evidence>
<evidence type="ECO:0000256" key="2">
    <source>
        <dbReference type="ARBA" id="ARBA00004286"/>
    </source>
</evidence>
<accession>A0A9W9CAS3</accession>
<dbReference type="EMBL" id="JAPEUX010000004">
    <property type="protein sequence ID" value="KAJ4354021.1"/>
    <property type="molecule type" value="Genomic_DNA"/>
</dbReference>
<dbReference type="Gene3D" id="2.170.270.10">
    <property type="entry name" value="SET domain"/>
    <property type="match status" value="1"/>
</dbReference>
<sequence>MGIPATTYNNLARPTGVTKRRSSPRRGSLKIRRTRSRDRFFWYSASDGVSRLVNSNNSIPEQVNNYSFAPSEFHHEAYPKTFPVGGVWPPQQIDDLVFATGSENTDCVGDTCYNGNICEDLDCTHTLAAWKAATSDWEKHFELRKTEHRGIGVYTRHAFRQGAILGWYAGELKTLASMDGSKSDYLMEIEIGDISPHTPLEPTPSIYIDGEHKGNWTRFINHSCAADCVFRIMRVGNTRIMAVEAIKDIPRGKELSVDYGEQYYGLTTKKRCACGVPECVERRRIRLEKAMERRKTAEKAMERRKTAEKAKRNGNIKRCRRVAPPILV</sequence>
<comment type="subcellular location">
    <subcellularLocation>
        <location evidence="2">Chromosome</location>
    </subcellularLocation>
    <subcellularLocation>
        <location evidence="1">Nucleus</location>
    </subcellularLocation>
</comment>
<feature type="compositionally biased region" description="Polar residues" evidence="8">
    <location>
        <begin position="1"/>
        <end position="12"/>
    </location>
</feature>
<evidence type="ECO:0000256" key="1">
    <source>
        <dbReference type="ARBA" id="ARBA00004123"/>
    </source>
</evidence>
<keyword evidence="7" id="KW-0539">Nucleus</keyword>
<keyword evidence="11" id="KW-1185">Reference proteome</keyword>
<dbReference type="InterPro" id="IPR046341">
    <property type="entry name" value="SET_dom_sf"/>
</dbReference>
<dbReference type="GO" id="GO:0005634">
    <property type="term" value="C:nucleus"/>
    <property type="evidence" value="ECO:0007669"/>
    <property type="project" value="UniProtKB-SubCell"/>
</dbReference>
<dbReference type="PROSITE" id="PS50280">
    <property type="entry name" value="SET"/>
    <property type="match status" value="1"/>
</dbReference>
<evidence type="ECO:0000313" key="11">
    <source>
        <dbReference type="Proteomes" id="UP001140513"/>
    </source>
</evidence>
<evidence type="ECO:0000256" key="5">
    <source>
        <dbReference type="ARBA" id="ARBA00022679"/>
    </source>
</evidence>